<feature type="transmembrane region" description="Helical" evidence="1">
    <location>
        <begin position="56"/>
        <end position="79"/>
    </location>
</feature>
<evidence type="ECO:0000256" key="1">
    <source>
        <dbReference type="SAM" id="Phobius"/>
    </source>
</evidence>
<protein>
    <submittedName>
        <fullName evidence="2">Uncharacterized protein</fullName>
    </submittedName>
</protein>
<keyword evidence="1" id="KW-1133">Transmembrane helix</keyword>
<evidence type="ECO:0000313" key="3">
    <source>
        <dbReference type="Proteomes" id="UP000028523"/>
    </source>
</evidence>
<gene>
    <name evidence="2" type="ORF">P271_619</name>
</gene>
<reference evidence="2 3" key="1">
    <citation type="journal article" date="2014" name="PLoS ONE">
        <title>Reduction of Hydrogen Peroxide Accumulation and Toxicity by a Catalase from Mycoplasma iowae.</title>
        <authorList>
            <person name="Pritchard R.E."/>
            <person name="Prassinos A.J."/>
            <person name="Osborne J.D."/>
            <person name="Raviv Z."/>
            <person name="Balish M.F."/>
        </authorList>
    </citation>
    <scope>NUCLEOTIDE SEQUENCE [LARGE SCALE GENOMIC DNA]</scope>
    <source>
        <strain evidence="2 3">DK-CPA</strain>
    </source>
</reference>
<dbReference type="EMBL" id="AWQU01000065">
    <property type="protein sequence ID" value="KFB07761.1"/>
    <property type="molecule type" value="Genomic_DNA"/>
</dbReference>
<evidence type="ECO:0000313" key="2">
    <source>
        <dbReference type="EMBL" id="KFB07761.1"/>
    </source>
</evidence>
<keyword evidence="1" id="KW-0472">Membrane</keyword>
<name>A0A084U475_MALIO</name>
<keyword evidence="3" id="KW-1185">Reference proteome</keyword>
<dbReference type="AlphaFoldDB" id="A0A084U475"/>
<dbReference type="Proteomes" id="UP000028523">
    <property type="component" value="Unassembled WGS sequence"/>
</dbReference>
<proteinExistence type="predicted"/>
<sequence length="84" mass="9629">MKRGVMKNKIGSLKEWNPLKWTYVVSWILTGILLIVDIIFLVLWSNSKVISQTDAISSVSFVLICVLSIAIFSQVIDIYKKKKR</sequence>
<feature type="transmembrane region" description="Helical" evidence="1">
    <location>
        <begin position="21"/>
        <end position="44"/>
    </location>
</feature>
<accession>A0A084U475</accession>
<keyword evidence="1" id="KW-0812">Transmembrane</keyword>
<organism evidence="2 3">
    <name type="scientific">Malacoplasma iowae DK-CPA</name>
    <dbReference type="NCBI Taxonomy" id="1394179"/>
    <lineage>
        <taxon>Bacteria</taxon>
        <taxon>Bacillati</taxon>
        <taxon>Mycoplasmatota</taxon>
        <taxon>Mycoplasmoidales</taxon>
        <taxon>Mycoplasmoidaceae</taxon>
        <taxon>Malacoplasma</taxon>
    </lineage>
</organism>
<comment type="caution">
    <text evidence="2">The sequence shown here is derived from an EMBL/GenBank/DDBJ whole genome shotgun (WGS) entry which is preliminary data.</text>
</comment>